<evidence type="ECO:0000313" key="3">
    <source>
        <dbReference type="Proteomes" id="UP001172630"/>
    </source>
</evidence>
<evidence type="ECO:0000256" key="1">
    <source>
        <dbReference type="SAM" id="MobiDB-lite"/>
    </source>
</evidence>
<dbReference type="EMBL" id="JARFYN010000005">
    <property type="protein sequence ID" value="MDL2405197.1"/>
    <property type="molecule type" value="Genomic_DNA"/>
</dbReference>
<dbReference type="RefSeq" id="WP_285878105.1">
    <property type="nucleotide sequence ID" value="NZ_JARFYN010000005.1"/>
</dbReference>
<sequence>MLSSAAISLDRGYGQPGPSMPSYNDFLQRESAKRRQDISKRVEDVDADLQSQLSSVAISLKIATSRYAMYMGFEERERLFGELDFLLDPDGWYEEDKYPSLPSYINFLKWLIEARRSDWTSLGFDDGGNLLAAYKRGENLLTAAFMPDEFVHWTSKLADADGVELSTGKSPLVTFVRTAKMLLDR</sequence>
<feature type="region of interest" description="Disordered" evidence="1">
    <location>
        <begin position="1"/>
        <end position="25"/>
    </location>
</feature>
<accession>A0ABT7KAL1</accession>
<reference evidence="2" key="1">
    <citation type="submission" date="2023-06" db="EMBL/GenBank/DDBJ databases">
        <title>Phylogenetic Diversity of Rhizobium strains.</title>
        <authorList>
            <person name="Moura F.T."/>
            <person name="Helene L.C.F."/>
            <person name="Hungria M."/>
        </authorList>
    </citation>
    <scope>NUCLEOTIDE SEQUENCE</scope>
    <source>
        <strain evidence="2">CCGE524</strain>
    </source>
</reference>
<protein>
    <submittedName>
        <fullName evidence="2">Uncharacterized protein</fullName>
    </submittedName>
</protein>
<proteinExistence type="predicted"/>
<gene>
    <name evidence="2" type="ORF">PY650_05920</name>
</gene>
<organism evidence="2 3">
    <name type="scientific">Rhizobium calliandrae</name>
    <dbReference type="NCBI Taxonomy" id="1312182"/>
    <lineage>
        <taxon>Bacteria</taxon>
        <taxon>Pseudomonadati</taxon>
        <taxon>Pseudomonadota</taxon>
        <taxon>Alphaproteobacteria</taxon>
        <taxon>Hyphomicrobiales</taxon>
        <taxon>Rhizobiaceae</taxon>
        <taxon>Rhizobium/Agrobacterium group</taxon>
        <taxon>Rhizobium</taxon>
    </lineage>
</organism>
<name>A0ABT7KAL1_9HYPH</name>
<comment type="caution">
    <text evidence="2">The sequence shown here is derived from an EMBL/GenBank/DDBJ whole genome shotgun (WGS) entry which is preliminary data.</text>
</comment>
<keyword evidence="3" id="KW-1185">Reference proteome</keyword>
<evidence type="ECO:0000313" key="2">
    <source>
        <dbReference type="EMBL" id="MDL2405197.1"/>
    </source>
</evidence>
<dbReference type="Proteomes" id="UP001172630">
    <property type="component" value="Unassembled WGS sequence"/>
</dbReference>